<dbReference type="EMBL" id="CP118108">
    <property type="protein sequence ID" value="WDI03947.1"/>
    <property type="molecule type" value="Genomic_DNA"/>
</dbReference>
<reference evidence="1 2" key="1">
    <citation type="submission" date="2023-02" db="EMBL/GenBank/DDBJ databases">
        <title>Pathogen: clinical or host-associated sample.</title>
        <authorList>
            <person name="Hergert J."/>
            <person name="Casey R."/>
            <person name="Wagner J."/>
            <person name="Young E.L."/>
            <person name="Oakeson K.F."/>
        </authorList>
    </citation>
    <scope>NUCLEOTIDE SEQUENCE [LARGE SCALE GENOMIC DNA]</scope>
    <source>
        <strain evidence="1 2">2022CK-00829</strain>
    </source>
</reference>
<accession>A0ABY7XDT6</accession>
<dbReference type="RefSeq" id="WP_274336901.1">
    <property type="nucleotide sequence ID" value="NZ_CP118106.1"/>
</dbReference>
<protein>
    <submittedName>
        <fullName evidence="1">Uncharacterized protein</fullName>
    </submittedName>
</protein>
<proteinExistence type="predicted"/>
<evidence type="ECO:0000313" key="2">
    <source>
        <dbReference type="Proteomes" id="UP001221519"/>
    </source>
</evidence>
<gene>
    <name evidence="1" type="ORF">PUW25_08360</name>
</gene>
<evidence type="ECO:0000313" key="1">
    <source>
        <dbReference type="EMBL" id="WDI03947.1"/>
    </source>
</evidence>
<keyword evidence="2" id="KW-1185">Reference proteome</keyword>
<dbReference type="Proteomes" id="UP001221519">
    <property type="component" value="Chromosome"/>
</dbReference>
<sequence>MITVQDKEKWDSFDEDSFASFFDYVTHFVFNDIDDIVLQGFDRSALSEMEPILDREYLAAHLARCVHLQSEYVVSSNKLNSRLFIKLLPEGKGLEIRDFDLYGGSGLYDRLAVSLQTMIWGVFKLEIQ</sequence>
<organism evidence="1 2">
    <name type="scientific">Paenibacillus urinalis</name>
    <dbReference type="NCBI Taxonomy" id="521520"/>
    <lineage>
        <taxon>Bacteria</taxon>
        <taxon>Bacillati</taxon>
        <taxon>Bacillota</taxon>
        <taxon>Bacilli</taxon>
        <taxon>Bacillales</taxon>
        <taxon>Paenibacillaceae</taxon>
        <taxon>Paenibacillus</taxon>
    </lineage>
</organism>
<name>A0ABY7XDT6_9BACL</name>